<gene>
    <name evidence="2" type="ORF">P73_1737</name>
</gene>
<evidence type="ECO:0000313" key="2">
    <source>
        <dbReference type="EMBL" id="AJE46452.1"/>
    </source>
</evidence>
<organism evidence="2 3">
    <name type="scientific">Celeribacter indicus</name>
    <dbReference type="NCBI Taxonomy" id="1208324"/>
    <lineage>
        <taxon>Bacteria</taxon>
        <taxon>Pseudomonadati</taxon>
        <taxon>Pseudomonadota</taxon>
        <taxon>Alphaproteobacteria</taxon>
        <taxon>Rhodobacterales</taxon>
        <taxon>Roseobacteraceae</taxon>
        <taxon>Celeribacter</taxon>
    </lineage>
</organism>
<keyword evidence="3" id="KW-1185">Reference proteome</keyword>
<feature type="compositionally biased region" description="Low complexity" evidence="1">
    <location>
        <begin position="145"/>
        <end position="161"/>
    </location>
</feature>
<dbReference type="EMBL" id="CP004393">
    <property type="protein sequence ID" value="AJE46452.1"/>
    <property type="molecule type" value="Genomic_DNA"/>
</dbReference>
<reference evidence="2 3" key="1">
    <citation type="journal article" date="2014" name="Int. J. Syst. Evol. Microbiol.">
        <title>Celeribacter indicus sp. nov., a polycyclic aromatic hydrocarbon-degrading bacterium from deep-sea sediment and reclassification of Huaishuia halophila as Celeribacter halophilus comb. nov.</title>
        <authorList>
            <person name="Lai Q."/>
            <person name="Cao J."/>
            <person name="Yuan J."/>
            <person name="Li F."/>
            <person name="Shao Z."/>
        </authorList>
    </citation>
    <scope>NUCLEOTIDE SEQUENCE [LARGE SCALE GENOMIC DNA]</scope>
    <source>
        <strain evidence="2">P73</strain>
    </source>
</reference>
<accession>A0A0B5E1V5</accession>
<dbReference type="Proteomes" id="UP000031521">
    <property type="component" value="Chromosome"/>
</dbReference>
<dbReference type="RefSeq" id="WP_043869326.1">
    <property type="nucleotide sequence ID" value="NZ_CP004393.1"/>
</dbReference>
<feature type="region of interest" description="Disordered" evidence="1">
    <location>
        <begin position="136"/>
        <end position="173"/>
    </location>
</feature>
<dbReference type="OrthoDB" id="9803617at2"/>
<name>A0A0B5E1V5_9RHOB</name>
<dbReference type="HOGENOM" id="CLU_1297945_0_0_5"/>
<evidence type="ECO:0000256" key="1">
    <source>
        <dbReference type="SAM" id="MobiDB-lite"/>
    </source>
</evidence>
<sequence>MTVRENIANPRFPTHIVGVAPQPNSHRTGSLIFRCENNRTEAFLNFDGVYGHRGTLRVRWAGMDRATRIGAEDSTTGQAAFISNPIAFIARMVEEGSVILDVEGYTARGTGQYRLTKTVDAIYALASTCEWETRLPPRKLASGTGPRPASDPAAAPAVSGPERSPPPPAGDRREIMSELALRLYFRDLKPEVEKYGLDRVSEILRETMVNYD</sequence>
<dbReference type="KEGG" id="cid:P73_1737"/>
<dbReference type="AlphaFoldDB" id="A0A0B5E1V5"/>
<proteinExistence type="predicted"/>
<evidence type="ECO:0000313" key="3">
    <source>
        <dbReference type="Proteomes" id="UP000031521"/>
    </source>
</evidence>
<protein>
    <submittedName>
        <fullName evidence="2">Uncharacterized protein</fullName>
    </submittedName>
</protein>